<accession>A0A4U5R131</accession>
<name>A0A4U5R131_POPAL</name>
<organism evidence="1">
    <name type="scientific">Populus alba</name>
    <name type="common">White poplar</name>
    <dbReference type="NCBI Taxonomy" id="43335"/>
    <lineage>
        <taxon>Eukaryota</taxon>
        <taxon>Viridiplantae</taxon>
        <taxon>Streptophyta</taxon>
        <taxon>Embryophyta</taxon>
        <taxon>Tracheophyta</taxon>
        <taxon>Spermatophyta</taxon>
        <taxon>Magnoliopsida</taxon>
        <taxon>eudicotyledons</taxon>
        <taxon>Gunneridae</taxon>
        <taxon>Pentapetalae</taxon>
        <taxon>rosids</taxon>
        <taxon>fabids</taxon>
        <taxon>Malpighiales</taxon>
        <taxon>Salicaceae</taxon>
        <taxon>Saliceae</taxon>
        <taxon>Populus</taxon>
    </lineage>
</organism>
<sequence>MGSTCHDLKLGQGTIDTRRASATAYHASCRGAYHGDNPRRLDSAGQHPHHVLRSQGYGAGRKWRRVPGASPAWKVARPGALGPLELGQLGQLGSVTAGSVLVHRTVGLLPLPITLSPRPWGPYGEAGFLCYVPTSVEFECEVVPLRRVPPRGRGANLAAALCSIRGDSR</sequence>
<protein>
    <submittedName>
        <fullName evidence="1">Uncharacterized protein</fullName>
    </submittedName>
</protein>
<proteinExistence type="predicted"/>
<reference evidence="1" key="1">
    <citation type="submission" date="2018-10" db="EMBL/GenBank/DDBJ databases">
        <title>Population genomic analysis revealed the cold adaptation of white poplar.</title>
        <authorList>
            <person name="Liu Y.-J."/>
        </authorList>
    </citation>
    <scope>NUCLEOTIDE SEQUENCE [LARGE SCALE GENOMIC DNA]</scope>
    <source>
        <strain evidence="1">PAL-ZL1</strain>
    </source>
</reference>
<comment type="caution">
    <text evidence="1">The sequence shown here is derived from an EMBL/GenBank/DDBJ whole genome shotgun (WGS) entry which is preliminary data.</text>
</comment>
<dbReference type="EMBL" id="RCHU01000042">
    <property type="protein sequence ID" value="TKS17248.1"/>
    <property type="molecule type" value="Genomic_DNA"/>
</dbReference>
<evidence type="ECO:0000313" key="1">
    <source>
        <dbReference type="EMBL" id="TKS17248.1"/>
    </source>
</evidence>
<gene>
    <name evidence="1" type="ORF">D5086_0000015310</name>
</gene>
<dbReference type="AlphaFoldDB" id="A0A4U5R131"/>